<gene>
    <name evidence="2" type="ORF">CSSPJE1EN1_LOCUS19670</name>
</gene>
<evidence type="ECO:0000256" key="1">
    <source>
        <dbReference type="SAM" id="MobiDB-lite"/>
    </source>
</evidence>
<dbReference type="EMBL" id="OZ020101">
    <property type="protein sequence ID" value="CAK9274192.1"/>
    <property type="molecule type" value="Genomic_DNA"/>
</dbReference>
<feature type="region of interest" description="Disordered" evidence="1">
    <location>
        <begin position="72"/>
        <end position="101"/>
    </location>
</feature>
<name>A0ABP0X523_9BRYO</name>
<dbReference type="Proteomes" id="UP001497444">
    <property type="component" value="Chromosome 6"/>
</dbReference>
<evidence type="ECO:0000313" key="2">
    <source>
        <dbReference type="EMBL" id="CAK9274192.1"/>
    </source>
</evidence>
<evidence type="ECO:0000313" key="3">
    <source>
        <dbReference type="Proteomes" id="UP001497444"/>
    </source>
</evidence>
<protein>
    <submittedName>
        <fullName evidence="2">Uncharacterized protein</fullName>
    </submittedName>
</protein>
<organism evidence="2 3">
    <name type="scientific">Sphagnum jensenii</name>
    <dbReference type="NCBI Taxonomy" id="128206"/>
    <lineage>
        <taxon>Eukaryota</taxon>
        <taxon>Viridiplantae</taxon>
        <taxon>Streptophyta</taxon>
        <taxon>Embryophyta</taxon>
        <taxon>Bryophyta</taxon>
        <taxon>Sphagnophytina</taxon>
        <taxon>Sphagnopsida</taxon>
        <taxon>Sphagnales</taxon>
        <taxon>Sphagnaceae</taxon>
        <taxon>Sphagnum</taxon>
    </lineage>
</organism>
<proteinExistence type="predicted"/>
<accession>A0ABP0X523</accession>
<reference evidence="2" key="1">
    <citation type="submission" date="2024-02" db="EMBL/GenBank/DDBJ databases">
        <authorList>
            <consortium name="ELIXIR-Norway"/>
            <consortium name="Elixir Norway"/>
        </authorList>
    </citation>
    <scope>NUCLEOTIDE SEQUENCE</scope>
</reference>
<keyword evidence="3" id="KW-1185">Reference proteome</keyword>
<sequence>MSVLRLRTMEGLLTRSPCIERWPPSSPTLRYDCSRPVKRSFGRRLACIDCDIAILQRPSQFLETLRVWFSSRSQNAERNSRKTQRRGFPSAPGSRARNLRV</sequence>